<evidence type="ECO:0000256" key="2">
    <source>
        <dbReference type="SAM" id="MobiDB-lite"/>
    </source>
</evidence>
<dbReference type="CDD" id="cd00009">
    <property type="entry name" value="AAA"/>
    <property type="match status" value="1"/>
</dbReference>
<evidence type="ECO:0000256" key="1">
    <source>
        <dbReference type="ARBA" id="ARBA00022705"/>
    </source>
</evidence>
<dbReference type="InterPro" id="IPR003959">
    <property type="entry name" value="ATPase_AAA_core"/>
</dbReference>
<feature type="domain" description="AAA+ ATPase" evidence="3">
    <location>
        <begin position="58"/>
        <end position="213"/>
    </location>
</feature>
<protein>
    <recommendedName>
        <fullName evidence="3">AAA+ ATPase domain-containing protein</fullName>
    </recommendedName>
</protein>
<organism evidence="4">
    <name type="scientific">viral metagenome</name>
    <dbReference type="NCBI Taxonomy" id="1070528"/>
    <lineage>
        <taxon>unclassified sequences</taxon>
        <taxon>metagenomes</taxon>
        <taxon>organismal metagenomes</taxon>
    </lineage>
</organism>
<dbReference type="PANTHER" id="PTHR23389">
    <property type="entry name" value="CHROMOSOME TRANSMISSION FIDELITY FACTOR 18"/>
    <property type="match status" value="1"/>
</dbReference>
<dbReference type="GO" id="GO:0016887">
    <property type="term" value="F:ATP hydrolysis activity"/>
    <property type="evidence" value="ECO:0007669"/>
    <property type="project" value="InterPro"/>
</dbReference>
<dbReference type="GO" id="GO:0006260">
    <property type="term" value="P:DNA replication"/>
    <property type="evidence" value="ECO:0007669"/>
    <property type="project" value="UniProtKB-KW"/>
</dbReference>
<dbReference type="EMBL" id="MN738988">
    <property type="protein sequence ID" value="QHT34160.1"/>
    <property type="molecule type" value="Genomic_DNA"/>
</dbReference>
<dbReference type="InterPro" id="IPR027417">
    <property type="entry name" value="P-loop_NTPase"/>
</dbReference>
<dbReference type="SMART" id="SM00382">
    <property type="entry name" value="AAA"/>
    <property type="match status" value="1"/>
</dbReference>
<feature type="compositionally biased region" description="Polar residues" evidence="2">
    <location>
        <begin position="260"/>
        <end position="269"/>
    </location>
</feature>
<sequence length="519" mass="60014">MLEPDIVLNETKTLIATNKISWLEKYRPQSLSDYYISKIQLDIVKTWIKEFRSATEDAKPFLILYGTAGIGKTTLAHLIFKYYNYEIIECNASDTRTKKSIRETIGQISKVSVCTDDKNKFKQTAIIMDEIDGLAGGEISSVQELIDIVTKDKDSKTDVYLCPVICTTNSIKDKKLQPLIKQGIVLNINRPSDPDCIKLINKISKQENFTVPEHIKKDIIVKAYGDYRQIIMLLFSYYHSLYVNVPDTSIVPSQNPPLNPSTNQPLNPSQNPPTNPSLLSTTYPTTISIYEEENEHFEVIKKISTECETPLDKLNYFLTHKNRLEDICYMCSDDSNLYFMNFYINVIPIIVALQTKNNINTVNTKENLLSYYKLLKTIYDLLKDADLLNNSIFIDKNWELLEYFDALGIAFPLKILNDRNLICKIPVFQLAHHSQYNFMRQEQAMNKKKINVDYILTHETDITNIYYSIKLFKYKNSEKIKASESRSKKKKSTSTNEENKYHIDKTYSKLVDKIDELLS</sequence>
<dbReference type="Pfam" id="PF00004">
    <property type="entry name" value="AAA"/>
    <property type="match status" value="1"/>
</dbReference>
<dbReference type="PANTHER" id="PTHR23389:SF6">
    <property type="entry name" value="REPLICATION FACTOR C SUBUNIT 1"/>
    <property type="match status" value="1"/>
</dbReference>
<evidence type="ECO:0000259" key="3">
    <source>
        <dbReference type="SMART" id="SM00382"/>
    </source>
</evidence>
<dbReference type="AlphaFoldDB" id="A0A6C0F1A8"/>
<dbReference type="Gene3D" id="3.40.50.300">
    <property type="entry name" value="P-loop containing nucleotide triphosphate hydrolases"/>
    <property type="match status" value="1"/>
</dbReference>
<dbReference type="GO" id="GO:0003677">
    <property type="term" value="F:DNA binding"/>
    <property type="evidence" value="ECO:0007669"/>
    <property type="project" value="TreeGrafter"/>
</dbReference>
<dbReference type="SUPFAM" id="SSF52540">
    <property type="entry name" value="P-loop containing nucleoside triphosphate hydrolases"/>
    <property type="match status" value="1"/>
</dbReference>
<keyword evidence="1" id="KW-0235">DNA replication</keyword>
<dbReference type="GO" id="GO:0005634">
    <property type="term" value="C:nucleus"/>
    <property type="evidence" value="ECO:0007669"/>
    <property type="project" value="TreeGrafter"/>
</dbReference>
<dbReference type="GO" id="GO:0005524">
    <property type="term" value="F:ATP binding"/>
    <property type="evidence" value="ECO:0007669"/>
    <property type="project" value="InterPro"/>
</dbReference>
<reference evidence="4" key="1">
    <citation type="journal article" date="2020" name="Nature">
        <title>Giant virus diversity and host interactions through global metagenomics.</title>
        <authorList>
            <person name="Schulz F."/>
            <person name="Roux S."/>
            <person name="Paez-Espino D."/>
            <person name="Jungbluth S."/>
            <person name="Walsh D.A."/>
            <person name="Denef V.J."/>
            <person name="McMahon K.D."/>
            <person name="Konstantinidis K.T."/>
            <person name="Eloe-Fadrosh E.A."/>
            <person name="Kyrpides N.C."/>
            <person name="Woyke T."/>
        </authorList>
    </citation>
    <scope>NUCLEOTIDE SEQUENCE</scope>
    <source>
        <strain evidence="4">GVMAG-M-3300009161-52</strain>
    </source>
</reference>
<feature type="region of interest" description="Disordered" evidence="2">
    <location>
        <begin position="253"/>
        <end position="278"/>
    </location>
</feature>
<dbReference type="InterPro" id="IPR003593">
    <property type="entry name" value="AAA+_ATPase"/>
</dbReference>
<accession>A0A6C0F1A8</accession>
<evidence type="ECO:0000313" key="4">
    <source>
        <dbReference type="EMBL" id="QHT34160.1"/>
    </source>
</evidence>
<proteinExistence type="predicted"/>
<name>A0A6C0F1A8_9ZZZZ</name>